<dbReference type="Proteomes" id="UP000224634">
    <property type="component" value="Unassembled WGS sequence"/>
</dbReference>
<keyword evidence="3" id="KW-1185">Reference proteome</keyword>
<protein>
    <submittedName>
        <fullName evidence="2">Uncharacterized protein</fullName>
    </submittedName>
</protein>
<feature type="region of interest" description="Disordered" evidence="1">
    <location>
        <begin position="1"/>
        <end position="21"/>
    </location>
</feature>
<sequence length="119" mass="13381">MSSHQGTALHPTRASLARRHEPSFKKVVERIQDAVTRAHTTNKKYDKVAVLSLRWSNDDLNLSGIEAALLNAFRDAFNFPTESFLIPHNQATVAAQLMARLLQVINKVPGRREPFSPHL</sequence>
<dbReference type="EMBL" id="PDNA01000038">
    <property type="protein sequence ID" value="PGH20824.1"/>
    <property type="molecule type" value="Genomic_DNA"/>
</dbReference>
<gene>
    <name evidence="2" type="ORF">AJ80_03451</name>
</gene>
<name>A0A2B7Y9T0_POLH7</name>
<evidence type="ECO:0000313" key="3">
    <source>
        <dbReference type="Proteomes" id="UP000224634"/>
    </source>
</evidence>
<organism evidence="2 3">
    <name type="scientific">Polytolypa hystricis (strain UAMH7299)</name>
    <dbReference type="NCBI Taxonomy" id="1447883"/>
    <lineage>
        <taxon>Eukaryota</taxon>
        <taxon>Fungi</taxon>
        <taxon>Dikarya</taxon>
        <taxon>Ascomycota</taxon>
        <taxon>Pezizomycotina</taxon>
        <taxon>Eurotiomycetes</taxon>
        <taxon>Eurotiomycetidae</taxon>
        <taxon>Onygenales</taxon>
        <taxon>Onygenales incertae sedis</taxon>
        <taxon>Polytolypa</taxon>
    </lineage>
</organism>
<dbReference type="OrthoDB" id="4760831at2759"/>
<evidence type="ECO:0000256" key="1">
    <source>
        <dbReference type="SAM" id="MobiDB-lite"/>
    </source>
</evidence>
<comment type="caution">
    <text evidence="2">The sequence shown here is derived from an EMBL/GenBank/DDBJ whole genome shotgun (WGS) entry which is preliminary data.</text>
</comment>
<evidence type="ECO:0000313" key="2">
    <source>
        <dbReference type="EMBL" id="PGH20824.1"/>
    </source>
</evidence>
<proteinExistence type="predicted"/>
<reference evidence="2 3" key="1">
    <citation type="submission" date="2017-10" db="EMBL/GenBank/DDBJ databases">
        <title>Comparative genomics in systemic dimorphic fungi from Ajellomycetaceae.</title>
        <authorList>
            <person name="Munoz J.F."/>
            <person name="Mcewen J.G."/>
            <person name="Clay O.K."/>
            <person name="Cuomo C.A."/>
        </authorList>
    </citation>
    <scope>NUCLEOTIDE SEQUENCE [LARGE SCALE GENOMIC DNA]</scope>
    <source>
        <strain evidence="2 3">UAMH7299</strain>
    </source>
</reference>
<dbReference type="AlphaFoldDB" id="A0A2B7Y9T0"/>
<accession>A0A2B7Y9T0</accession>